<reference evidence="1" key="2">
    <citation type="submission" date="2020-06" db="EMBL/GenBank/DDBJ databases">
        <title>Helianthus annuus Genome sequencing and assembly Release 2.</title>
        <authorList>
            <person name="Gouzy J."/>
            <person name="Langlade N."/>
            <person name="Munos S."/>
        </authorList>
    </citation>
    <scope>NUCLEOTIDE SEQUENCE</scope>
    <source>
        <tissue evidence="1">Leaves</tissue>
    </source>
</reference>
<dbReference type="PANTHER" id="PTHR33593">
    <property type="entry name" value="DUF1442 FAMILY PROTEIN"/>
    <property type="match status" value="1"/>
</dbReference>
<protein>
    <recommendedName>
        <fullName evidence="3">S-adenosyl-L-methionine-dependent methyltransferase</fullName>
    </recommendedName>
</protein>
<proteinExistence type="predicted"/>
<sequence length="250" mass="26815">MKLVWSPETAAKALLDTVKSCKGLDGSSVAELIAAMAGGWNAKLIVETWSQGDVATTSIGLSIASVHTCGRHVCIVPDEVSKTEYSRVLRTAGMSPEVIVGVPEEVVKGMVIDFLVVDGQKNNFGRVVMAAKFGGRGAVVVCKNAAARDVRLRSLFDGGSRRIVRSVFLPVGDGVDVAHVAAGEGGGSGSGSDKVKKSRWIRRVDIRSGEEFLFRKRRTVTSLSIWARKSKWRSLTSIKHPPETSSDSNF</sequence>
<dbReference type="Proteomes" id="UP000215914">
    <property type="component" value="Unassembled WGS sequence"/>
</dbReference>
<dbReference type="PANTHER" id="PTHR33593:SF2">
    <property type="entry name" value="ANKYRIN REPEAT_KH DOMAIN PROTEIN (DUF1442)"/>
    <property type="match status" value="1"/>
</dbReference>
<gene>
    <name evidence="1" type="ORF">HanXRQr2_Chr06g0239111</name>
</gene>
<accession>A0A9K3NI76</accession>
<name>A0A9K3NI76_HELAN</name>
<dbReference type="Gramene" id="mRNA:HanXRQr2_Chr06g0239111">
    <property type="protein sequence ID" value="mRNA:HanXRQr2_Chr06g0239111"/>
    <property type="gene ID" value="HanXRQr2_Chr06g0239111"/>
</dbReference>
<dbReference type="EMBL" id="MNCJ02000321">
    <property type="protein sequence ID" value="KAF5800645.1"/>
    <property type="molecule type" value="Genomic_DNA"/>
</dbReference>
<comment type="caution">
    <text evidence="1">The sequence shown here is derived from an EMBL/GenBank/DDBJ whole genome shotgun (WGS) entry which is preliminary data.</text>
</comment>
<dbReference type="InterPro" id="IPR009902">
    <property type="entry name" value="DUF1442"/>
</dbReference>
<evidence type="ECO:0000313" key="1">
    <source>
        <dbReference type="EMBL" id="KAF5800645.1"/>
    </source>
</evidence>
<dbReference type="Pfam" id="PF07279">
    <property type="entry name" value="DUF1442"/>
    <property type="match status" value="1"/>
</dbReference>
<keyword evidence="2" id="KW-1185">Reference proteome</keyword>
<evidence type="ECO:0008006" key="3">
    <source>
        <dbReference type="Google" id="ProtNLM"/>
    </source>
</evidence>
<evidence type="ECO:0000313" key="2">
    <source>
        <dbReference type="Proteomes" id="UP000215914"/>
    </source>
</evidence>
<dbReference type="AlphaFoldDB" id="A0A9K3NI76"/>
<organism evidence="1 2">
    <name type="scientific">Helianthus annuus</name>
    <name type="common">Common sunflower</name>
    <dbReference type="NCBI Taxonomy" id="4232"/>
    <lineage>
        <taxon>Eukaryota</taxon>
        <taxon>Viridiplantae</taxon>
        <taxon>Streptophyta</taxon>
        <taxon>Embryophyta</taxon>
        <taxon>Tracheophyta</taxon>
        <taxon>Spermatophyta</taxon>
        <taxon>Magnoliopsida</taxon>
        <taxon>eudicotyledons</taxon>
        <taxon>Gunneridae</taxon>
        <taxon>Pentapetalae</taxon>
        <taxon>asterids</taxon>
        <taxon>campanulids</taxon>
        <taxon>Asterales</taxon>
        <taxon>Asteraceae</taxon>
        <taxon>Asteroideae</taxon>
        <taxon>Heliantheae alliance</taxon>
        <taxon>Heliantheae</taxon>
        <taxon>Helianthus</taxon>
    </lineage>
</organism>
<reference evidence="1" key="1">
    <citation type="journal article" date="2017" name="Nature">
        <title>The sunflower genome provides insights into oil metabolism, flowering and Asterid evolution.</title>
        <authorList>
            <person name="Badouin H."/>
            <person name="Gouzy J."/>
            <person name="Grassa C.J."/>
            <person name="Murat F."/>
            <person name="Staton S.E."/>
            <person name="Cottret L."/>
            <person name="Lelandais-Briere C."/>
            <person name="Owens G.L."/>
            <person name="Carrere S."/>
            <person name="Mayjonade B."/>
            <person name="Legrand L."/>
            <person name="Gill N."/>
            <person name="Kane N.C."/>
            <person name="Bowers J.E."/>
            <person name="Hubner S."/>
            <person name="Bellec A."/>
            <person name="Berard A."/>
            <person name="Berges H."/>
            <person name="Blanchet N."/>
            <person name="Boniface M.C."/>
            <person name="Brunel D."/>
            <person name="Catrice O."/>
            <person name="Chaidir N."/>
            <person name="Claudel C."/>
            <person name="Donnadieu C."/>
            <person name="Faraut T."/>
            <person name="Fievet G."/>
            <person name="Helmstetter N."/>
            <person name="King M."/>
            <person name="Knapp S.J."/>
            <person name="Lai Z."/>
            <person name="Le Paslier M.C."/>
            <person name="Lippi Y."/>
            <person name="Lorenzon L."/>
            <person name="Mandel J.R."/>
            <person name="Marage G."/>
            <person name="Marchand G."/>
            <person name="Marquand E."/>
            <person name="Bret-Mestries E."/>
            <person name="Morien E."/>
            <person name="Nambeesan S."/>
            <person name="Nguyen T."/>
            <person name="Pegot-Espagnet P."/>
            <person name="Pouilly N."/>
            <person name="Raftis F."/>
            <person name="Sallet E."/>
            <person name="Schiex T."/>
            <person name="Thomas J."/>
            <person name="Vandecasteele C."/>
            <person name="Vares D."/>
            <person name="Vear F."/>
            <person name="Vautrin S."/>
            <person name="Crespi M."/>
            <person name="Mangin B."/>
            <person name="Burke J.M."/>
            <person name="Salse J."/>
            <person name="Munos S."/>
            <person name="Vincourt P."/>
            <person name="Rieseberg L.H."/>
            <person name="Langlade N.B."/>
        </authorList>
    </citation>
    <scope>NUCLEOTIDE SEQUENCE</scope>
    <source>
        <tissue evidence="1">Leaves</tissue>
    </source>
</reference>